<accession>A0A4Y7JTJ5</accession>
<proteinExistence type="predicted"/>
<feature type="region of interest" description="Disordered" evidence="1">
    <location>
        <begin position="69"/>
        <end position="102"/>
    </location>
</feature>
<dbReference type="OrthoDB" id="823504at2759"/>
<evidence type="ECO:0000313" key="4">
    <source>
        <dbReference type="EMBL" id="RZC63089.1"/>
    </source>
</evidence>
<evidence type="ECO:0000259" key="3">
    <source>
        <dbReference type="Pfam" id="PF13962"/>
    </source>
</evidence>
<gene>
    <name evidence="4" type="ORF">C5167_024844</name>
</gene>
<feature type="transmembrane region" description="Helical" evidence="2">
    <location>
        <begin position="667"/>
        <end position="692"/>
    </location>
</feature>
<dbReference type="SMART" id="SM00248">
    <property type="entry name" value="ANK"/>
    <property type="match status" value="5"/>
</dbReference>
<keyword evidence="2" id="KW-0472">Membrane</keyword>
<reference evidence="4 5" key="1">
    <citation type="journal article" date="2018" name="Science">
        <title>The opium poppy genome and morphinan production.</title>
        <authorList>
            <person name="Guo L."/>
            <person name="Winzer T."/>
            <person name="Yang X."/>
            <person name="Li Y."/>
            <person name="Ning Z."/>
            <person name="He Z."/>
            <person name="Teodor R."/>
            <person name="Lu Y."/>
            <person name="Bowser T.A."/>
            <person name="Graham I.A."/>
            <person name="Ye K."/>
        </authorList>
    </citation>
    <scope>NUCLEOTIDE SEQUENCE [LARGE SCALE GENOMIC DNA]</scope>
    <source>
        <strain evidence="5">cv. HN1</strain>
        <tissue evidence="4">Leaves</tissue>
    </source>
</reference>
<dbReference type="Proteomes" id="UP000316621">
    <property type="component" value="Chromosome 5"/>
</dbReference>
<feature type="transmembrane region" description="Helical" evidence="2">
    <location>
        <begin position="713"/>
        <end position="733"/>
    </location>
</feature>
<dbReference type="Gene3D" id="1.25.40.20">
    <property type="entry name" value="Ankyrin repeat-containing domain"/>
    <property type="match status" value="2"/>
</dbReference>
<dbReference type="InterPro" id="IPR026961">
    <property type="entry name" value="PGG_dom"/>
</dbReference>
<dbReference type="STRING" id="3469.A0A4Y7JTJ5"/>
<feature type="transmembrane region" description="Helical" evidence="2">
    <location>
        <begin position="739"/>
        <end position="760"/>
    </location>
</feature>
<dbReference type="PANTHER" id="PTHR24177:SF365">
    <property type="entry name" value="ANKYRIN REPEAT-CONTAINING PROTEIN NPR4-LIKE ISOFORM X1"/>
    <property type="match status" value="1"/>
</dbReference>
<protein>
    <recommendedName>
        <fullName evidence="3">PGG domain-containing protein</fullName>
    </recommendedName>
</protein>
<dbReference type="Gramene" id="RZC63089">
    <property type="protein sequence ID" value="RZC63089"/>
    <property type="gene ID" value="C5167_024844"/>
</dbReference>
<organism evidence="4 5">
    <name type="scientific">Papaver somniferum</name>
    <name type="common">Opium poppy</name>
    <dbReference type="NCBI Taxonomy" id="3469"/>
    <lineage>
        <taxon>Eukaryota</taxon>
        <taxon>Viridiplantae</taxon>
        <taxon>Streptophyta</taxon>
        <taxon>Embryophyta</taxon>
        <taxon>Tracheophyta</taxon>
        <taxon>Spermatophyta</taxon>
        <taxon>Magnoliopsida</taxon>
        <taxon>Ranunculales</taxon>
        <taxon>Papaveraceae</taxon>
        <taxon>Papaveroideae</taxon>
        <taxon>Papaver</taxon>
    </lineage>
</organism>
<keyword evidence="5" id="KW-1185">Reference proteome</keyword>
<feature type="domain" description="PGG" evidence="3">
    <location>
        <begin position="614"/>
        <end position="734"/>
    </location>
</feature>
<dbReference type="Pfam" id="PF00023">
    <property type="entry name" value="Ank"/>
    <property type="match status" value="1"/>
</dbReference>
<evidence type="ECO:0000256" key="1">
    <source>
        <dbReference type="SAM" id="MobiDB-lite"/>
    </source>
</evidence>
<dbReference type="InterPro" id="IPR036770">
    <property type="entry name" value="Ankyrin_rpt-contain_sf"/>
</dbReference>
<evidence type="ECO:0000256" key="2">
    <source>
        <dbReference type="SAM" id="Phobius"/>
    </source>
</evidence>
<dbReference type="InterPro" id="IPR002110">
    <property type="entry name" value="Ankyrin_rpt"/>
</dbReference>
<dbReference type="AlphaFoldDB" id="A0A4Y7JTJ5"/>
<name>A0A4Y7JTJ5_PAPSO</name>
<feature type="transmembrane region" description="Helical" evidence="2">
    <location>
        <begin position="624"/>
        <end position="647"/>
    </location>
</feature>
<keyword evidence="2" id="KW-0812">Transmembrane</keyword>
<sequence length="795" mass="89368">MAAARELVTDDQAMTSSGYVAKELVLSDDHQEMVSFGPQQVDSLGRLEKKFDVLLTVLTELQVNTSQIVRNTSKNDEENHKAVPNRSSSSINPRAEDGGKATNKDVLDKYKELYDAAIEGDWKVASKFLEKHPEGITQGITNESQTVLHVAIRYGKKWNLMFIEEILKLMPQDILEHRTNVSENTPLHYAALCGHAKAAKIIVNKNPGLTQIVNRSGEVPLERALTSVTAGKRETVEYLYSVTKHEHPGPFSGDQGDSLLRHMIDSGFYDIASSVVQSFPELVIDQTKKVQTNAMNYMAERPFAFVSGAKHTFWKRCIYSLVKVDTITTYELHAQANVNKNPRRSEESLPQCSEGIKGDEENPVERIEGSCRDKKFLSENSKSMEGDKAKSFKWNTAGVGICASIFMICLLMYCKIKFFFVFLLRFTRFEELHKQLYDEKVKHKQAEDLVKSIFTPIKEKMNPREVKYFFAGSNVMKMAIRHGSVEFVDVCIQLFPYIIRHRMGGQTMIQMSIEERNETILNLLCKHSGKDKIDAICRADIEGNTILHYAAKLAPSAQLNLVPGAYLQMQREVQWFKGVENMISEQMKFKRNKKGQTAHNIFTKEHKELKENGEKWLKDTSGSCMLVAALIATVAFASAFTVPGGNISDSTNSSKNGIPVFLGKNSFIVFAVADAIALFSSVTSVLMFLAVYTSRYAEIDFLKSLPNKLMLGLATLFISMASVLVAFGASIYIVLGERLAWALVPIVVFSCVPVTLFAWLQLPLFFDMVHSTYQGSLFREHTYISSLQLNARKED</sequence>
<feature type="transmembrane region" description="Helical" evidence="2">
    <location>
        <begin position="397"/>
        <end position="424"/>
    </location>
</feature>
<dbReference type="PANTHER" id="PTHR24177">
    <property type="entry name" value="CASKIN"/>
    <property type="match status" value="1"/>
</dbReference>
<dbReference type="EMBL" id="CM010719">
    <property type="protein sequence ID" value="RZC63089.1"/>
    <property type="molecule type" value="Genomic_DNA"/>
</dbReference>
<feature type="region of interest" description="Disordered" evidence="1">
    <location>
        <begin position="340"/>
        <end position="364"/>
    </location>
</feature>
<evidence type="ECO:0000313" key="5">
    <source>
        <dbReference type="Proteomes" id="UP000316621"/>
    </source>
</evidence>
<dbReference type="GO" id="GO:0016020">
    <property type="term" value="C:membrane"/>
    <property type="evidence" value="ECO:0007669"/>
    <property type="project" value="TreeGrafter"/>
</dbReference>
<keyword evidence="2" id="KW-1133">Transmembrane helix</keyword>
<dbReference type="Pfam" id="PF13962">
    <property type="entry name" value="PGG"/>
    <property type="match status" value="1"/>
</dbReference>
<dbReference type="SUPFAM" id="SSF48403">
    <property type="entry name" value="Ankyrin repeat"/>
    <property type="match status" value="2"/>
</dbReference>